<organism evidence="2 3">
    <name type="scientific">Halodurantibacterium flavum</name>
    <dbReference type="NCBI Taxonomy" id="1382802"/>
    <lineage>
        <taxon>Bacteria</taxon>
        <taxon>Pseudomonadati</taxon>
        <taxon>Pseudomonadota</taxon>
        <taxon>Alphaproteobacteria</taxon>
        <taxon>Rhodobacterales</taxon>
        <taxon>Paracoccaceae</taxon>
        <taxon>Halodurantibacterium</taxon>
    </lineage>
</organism>
<protein>
    <submittedName>
        <fullName evidence="2">Antitoxin Xre/MbcA/ParS toxin-binding domain-containing protein</fullName>
    </submittedName>
</protein>
<evidence type="ECO:0000313" key="2">
    <source>
        <dbReference type="EMBL" id="MFD1914126.1"/>
    </source>
</evidence>
<dbReference type="Pfam" id="PF09722">
    <property type="entry name" value="Xre_MbcA_ParS_C"/>
    <property type="match status" value="1"/>
</dbReference>
<dbReference type="Proteomes" id="UP001597353">
    <property type="component" value="Unassembled WGS sequence"/>
</dbReference>
<dbReference type="InterPro" id="IPR024467">
    <property type="entry name" value="Xre/MbcA/ParS-like_toxin-bd"/>
</dbReference>
<accession>A0ABW4S9L0</accession>
<keyword evidence="3" id="KW-1185">Reference proteome</keyword>
<comment type="caution">
    <text evidence="2">The sequence shown here is derived from an EMBL/GenBank/DDBJ whole genome shotgun (WGS) entry which is preliminary data.</text>
</comment>
<reference evidence="3" key="1">
    <citation type="journal article" date="2019" name="Int. J. Syst. Evol. Microbiol.">
        <title>The Global Catalogue of Microorganisms (GCM) 10K type strain sequencing project: providing services to taxonomists for standard genome sequencing and annotation.</title>
        <authorList>
            <consortium name="The Broad Institute Genomics Platform"/>
            <consortium name="The Broad Institute Genome Sequencing Center for Infectious Disease"/>
            <person name="Wu L."/>
            <person name="Ma J."/>
        </authorList>
    </citation>
    <scope>NUCLEOTIDE SEQUENCE [LARGE SCALE GENOMIC DNA]</scope>
    <source>
        <strain evidence="3">CGMCC 4.7242</strain>
    </source>
</reference>
<proteinExistence type="predicted"/>
<dbReference type="EMBL" id="JBHUGH010000034">
    <property type="protein sequence ID" value="MFD1914126.1"/>
    <property type="molecule type" value="Genomic_DNA"/>
</dbReference>
<gene>
    <name evidence="2" type="ORF">ACFSGJ_18135</name>
</gene>
<feature type="domain" description="Antitoxin Xre/MbcA/ParS-like toxin-binding" evidence="1">
    <location>
        <begin position="17"/>
        <end position="58"/>
    </location>
</feature>
<name>A0ABW4S9L0_9RHOB</name>
<evidence type="ECO:0000259" key="1">
    <source>
        <dbReference type="Pfam" id="PF09722"/>
    </source>
</evidence>
<sequence>MQDRRPVRQRLTAHYTSEEIAVWMHRAHPQLGDQSPRHLIHQGRAEEVHRVIDRLDDGAYI</sequence>
<evidence type="ECO:0000313" key="3">
    <source>
        <dbReference type="Proteomes" id="UP001597353"/>
    </source>
</evidence>
<dbReference type="RefSeq" id="WP_390265144.1">
    <property type="nucleotide sequence ID" value="NZ_JBHUGH010000034.1"/>
</dbReference>